<protein>
    <submittedName>
        <fullName evidence="1">Uncharacterized protein</fullName>
    </submittedName>
</protein>
<evidence type="ECO:0000313" key="2">
    <source>
        <dbReference type="Proteomes" id="UP001566132"/>
    </source>
</evidence>
<keyword evidence="2" id="KW-1185">Reference proteome</keyword>
<proteinExistence type="predicted"/>
<name>A0ABD1F1B3_HYPHA</name>
<organism evidence="1 2">
    <name type="scientific">Hypothenemus hampei</name>
    <name type="common">Coffee berry borer</name>
    <dbReference type="NCBI Taxonomy" id="57062"/>
    <lineage>
        <taxon>Eukaryota</taxon>
        <taxon>Metazoa</taxon>
        <taxon>Ecdysozoa</taxon>
        <taxon>Arthropoda</taxon>
        <taxon>Hexapoda</taxon>
        <taxon>Insecta</taxon>
        <taxon>Pterygota</taxon>
        <taxon>Neoptera</taxon>
        <taxon>Endopterygota</taxon>
        <taxon>Coleoptera</taxon>
        <taxon>Polyphaga</taxon>
        <taxon>Cucujiformia</taxon>
        <taxon>Curculionidae</taxon>
        <taxon>Scolytinae</taxon>
        <taxon>Hypothenemus</taxon>
    </lineage>
</organism>
<dbReference type="Proteomes" id="UP001566132">
    <property type="component" value="Unassembled WGS sequence"/>
</dbReference>
<gene>
    <name evidence="1" type="ORF">ABEB36_005984</name>
</gene>
<reference evidence="1 2" key="1">
    <citation type="submission" date="2024-05" db="EMBL/GenBank/DDBJ databases">
        <title>Genetic variation in Jamaican populations of the coffee berry borer (Hypothenemus hampei).</title>
        <authorList>
            <person name="Errbii M."/>
            <person name="Myrie A."/>
        </authorList>
    </citation>
    <scope>NUCLEOTIDE SEQUENCE [LARGE SCALE GENOMIC DNA]</scope>
    <source>
        <strain evidence="1">JA-Hopewell-2020-01-JO</strain>
        <tissue evidence="1">Whole body</tissue>
    </source>
</reference>
<sequence length="458" mass="53309">MHADWKMGRTVFATTISCGYFRRHVFATIPDTVEKPSWLNDTDYELDHRPTASDKSGRTYFATRTLPHGQGAFAYVGVSLTGDDWISPLAAKDSSMQRYAAVNQQLSRKYNEEVPQYEMEKILAKRKNPEERQKVLIFYDTLLQIVADELNGKAPEYNETVEGLLEQLIEDLKAKGQYSCCYDNLDDYDKRMELLMTLFDRIKIRRDKVARREEILDDIEQKIIPHIFDVSTIEPDDEYQLPAAMWQQAIEKMPSRKQMDSLKQKYPIPVVERFIIYIAAFKEEIAERIHRTHEKIVTQMKKELRKEASKKKKEVEKIEATCLDIEEVFIAVTEQWKKKQEAEAQNSSQLNISVDDHTRLYENLKATALDAQKFVEEEAARGKFLAEQINIFAEQSKTIKDVHDDSIRKCEQANAKILKNIKRLNHMIKLHETRISDIKHMGNTTKKNVQSIVHGDMD</sequence>
<evidence type="ECO:0000313" key="1">
    <source>
        <dbReference type="EMBL" id="KAL1506659.1"/>
    </source>
</evidence>
<dbReference type="AlphaFoldDB" id="A0ABD1F1B3"/>
<accession>A0ABD1F1B3</accession>
<dbReference type="EMBL" id="JBDJPC010000004">
    <property type="protein sequence ID" value="KAL1506659.1"/>
    <property type="molecule type" value="Genomic_DNA"/>
</dbReference>
<comment type="caution">
    <text evidence="1">The sequence shown here is derived from an EMBL/GenBank/DDBJ whole genome shotgun (WGS) entry which is preliminary data.</text>
</comment>